<dbReference type="Gramene" id="MELO3C019451.2.1">
    <property type="protein sequence ID" value="MELO3C019451.2.1"/>
    <property type="gene ID" value="MELO3C019451.2"/>
</dbReference>
<evidence type="ECO:0000256" key="1">
    <source>
        <dbReference type="SAM" id="MobiDB-lite"/>
    </source>
</evidence>
<feature type="compositionally biased region" description="Basic and acidic residues" evidence="1">
    <location>
        <begin position="62"/>
        <end position="78"/>
    </location>
</feature>
<name>A0A9I9DJN8_CUCME</name>
<protein>
    <submittedName>
        <fullName evidence="2">Uncharacterized protein</fullName>
    </submittedName>
</protein>
<dbReference type="AlphaFoldDB" id="A0A9I9DJN8"/>
<dbReference type="EnsemblPlants" id="MELO3C019451.2.1">
    <property type="protein sequence ID" value="MELO3C019451.2.1"/>
    <property type="gene ID" value="MELO3C019451.2"/>
</dbReference>
<proteinExistence type="predicted"/>
<sequence>MNRIFSRKQERIPSRGLTKLGQKYLGARNFNRGLKRNRAGHAELQPWAEEKSGMGARNSDSWQKKNRDESLTAWAKEKWRSRRPRRWKETSGTNGR</sequence>
<evidence type="ECO:0000313" key="2">
    <source>
        <dbReference type="EnsemblPlants" id="MELO3C019451.2.1"/>
    </source>
</evidence>
<feature type="region of interest" description="Disordered" evidence="1">
    <location>
        <begin position="35"/>
        <end position="96"/>
    </location>
</feature>
<organism evidence="2">
    <name type="scientific">Cucumis melo</name>
    <name type="common">Muskmelon</name>
    <dbReference type="NCBI Taxonomy" id="3656"/>
    <lineage>
        <taxon>Eukaryota</taxon>
        <taxon>Viridiplantae</taxon>
        <taxon>Streptophyta</taxon>
        <taxon>Embryophyta</taxon>
        <taxon>Tracheophyta</taxon>
        <taxon>Spermatophyta</taxon>
        <taxon>Magnoliopsida</taxon>
        <taxon>eudicotyledons</taxon>
        <taxon>Gunneridae</taxon>
        <taxon>Pentapetalae</taxon>
        <taxon>rosids</taxon>
        <taxon>fabids</taxon>
        <taxon>Cucurbitales</taxon>
        <taxon>Cucurbitaceae</taxon>
        <taxon>Benincaseae</taxon>
        <taxon>Cucumis</taxon>
    </lineage>
</organism>
<accession>A0A9I9DJN8</accession>
<reference evidence="2" key="1">
    <citation type="submission" date="2023-03" db="UniProtKB">
        <authorList>
            <consortium name="EnsemblPlants"/>
        </authorList>
    </citation>
    <scope>IDENTIFICATION</scope>
</reference>